<comment type="similarity">
    <text evidence="4">Belongs to the glycosyltransferase 2 family.</text>
</comment>
<protein>
    <recommendedName>
        <fullName evidence="5">ceramide glucosyltransferase</fullName>
        <ecNumber evidence="5">2.4.1.80</ecNumber>
    </recommendedName>
</protein>
<feature type="transmembrane region" description="Helical" evidence="12">
    <location>
        <begin position="6"/>
        <end position="25"/>
    </location>
</feature>
<evidence type="ECO:0000313" key="13">
    <source>
        <dbReference type="EMBL" id="KAG9510216.1"/>
    </source>
</evidence>
<dbReference type="InterPro" id="IPR025993">
    <property type="entry name" value="Ceramide_glucosylTrfase"/>
</dbReference>
<comment type="subcellular location">
    <subcellularLocation>
        <location evidence="1">Membrane</location>
        <topology evidence="1">Multi-pass membrane protein</topology>
    </subcellularLocation>
</comment>
<keyword evidence="7" id="KW-0808">Transferase</keyword>
<keyword evidence="6" id="KW-0328">Glycosyltransferase</keyword>
<evidence type="ECO:0000256" key="3">
    <source>
        <dbReference type="ARBA" id="ARBA00004991"/>
    </source>
</evidence>
<sequence length="623" mass="70708">ALYLLATLIVLFWCIIWIFHVTALINAKRKLHKHITYDTQSMSATLVSSQQNFSDNNNNLDALSYSILNQLDWHCSKPTILQQQQQQQRKQRLKYATIKTHPLPTDKSHDTSYHRIDFQAQAQKQHQHQPEPEPKPQAITSDSGRDDFRRSYDCCCRIDIRPPGVSIIKPLVGVDTNLYTNLESFFTQHYPLYEILFCVQDERDAAIGVVRRLMAQYPSVDAKLFVAARGVDHVIVYDQSSNRNNNNIREATAHPQQRPAPSVKCVNPKISNMLPAYEVAQYELLLVSDSSIKMKRDTLCDMVQHMSENVALVHQMPFVGPVVVGMDNFSALVERVYFGTAHARAYLAADLLGINCPTGMSALMRKRLLDQVGGIAAFGCYLAEDYFFAKSFTDRGWKISILATPIELFNQRISRWIKLRFAMVPVITMLEPLSECMMLGVLAAPSLCFIVNSAQQAYTLQPVWVFVCHTALWFALDAALFTIVQNGPMPFSKLAYVRAWLLRECSALLVYITALRNPDIEWRSRVFRLKWGGYAQEITTTTTNNSSNSRCIANSNSNSNGNIGKASVSNYSNNNHHNLNKLSNRKHWHNHSTDNQMSYDEQTATTTTTRARQLIGHKYSASI</sequence>
<dbReference type="Proteomes" id="UP000825002">
    <property type="component" value="Unassembled WGS sequence"/>
</dbReference>
<dbReference type="Pfam" id="PF13506">
    <property type="entry name" value="Glyco_transf_21"/>
    <property type="match status" value="1"/>
</dbReference>
<name>A0ABQ7SA22_9ACAR</name>
<reference evidence="13 14" key="1">
    <citation type="submission" date="2020-10" db="EMBL/GenBank/DDBJ databases">
        <authorList>
            <person name="Klimov P.B."/>
            <person name="Dyachkov S.M."/>
            <person name="Chetverikov P.E."/>
        </authorList>
    </citation>
    <scope>NUCLEOTIDE SEQUENCE [LARGE SCALE GENOMIC DNA]</scope>
    <source>
        <strain evidence="13">BMOC 18-1129-001#AD2665</strain>
        <tissue evidence="13">Entire mites</tissue>
    </source>
</reference>
<dbReference type="Gene3D" id="3.90.550.10">
    <property type="entry name" value="Spore Coat Polysaccharide Biosynthesis Protein SpsA, Chain A"/>
    <property type="match status" value="1"/>
</dbReference>
<dbReference type="SUPFAM" id="SSF53448">
    <property type="entry name" value="Nucleotide-diphospho-sugar transferases"/>
    <property type="match status" value="1"/>
</dbReference>
<evidence type="ECO:0000256" key="1">
    <source>
        <dbReference type="ARBA" id="ARBA00004141"/>
    </source>
</evidence>
<keyword evidence="14" id="KW-1185">Reference proteome</keyword>
<evidence type="ECO:0000256" key="8">
    <source>
        <dbReference type="ARBA" id="ARBA00022692"/>
    </source>
</evidence>
<comment type="pathway">
    <text evidence="3">Sphingolipid metabolism.</text>
</comment>
<evidence type="ECO:0000256" key="10">
    <source>
        <dbReference type="ARBA" id="ARBA00023136"/>
    </source>
</evidence>
<proteinExistence type="inferred from homology"/>
<keyword evidence="10 12" id="KW-0472">Membrane</keyword>
<evidence type="ECO:0000256" key="7">
    <source>
        <dbReference type="ARBA" id="ARBA00022679"/>
    </source>
</evidence>
<comment type="pathway">
    <text evidence="2">Lipid metabolism; sphingolipid metabolism.</text>
</comment>
<feature type="non-terminal residue" evidence="13">
    <location>
        <position position="1"/>
    </location>
</feature>
<accession>A0ABQ7SA22</accession>
<keyword evidence="9 12" id="KW-1133">Transmembrane helix</keyword>
<evidence type="ECO:0000256" key="9">
    <source>
        <dbReference type="ARBA" id="ARBA00022989"/>
    </source>
</evidence>
<evidence type="ECO:0000256" key="2">
    <source>
        <dbReference type="ARBA" id="ARBA00004760"/>
    </source>
</evidence>
<dbReference type="PANTHER" id="PTHR12726">
    <property type="entry name" value="CERAMIDE GLUCOSYLTRANSFERASE"/>
    <property type="match status" value="1"/>
</dbReference>
<gene>
    <name evidence="13" type="primary">ugcg-b</name>
    <name evidence="13" type="ORF">GZH46_01250</name>
</gene>
<evidence type="ECO:0000256" key="4">
    <source>
        <dbReference type="ARBA" id="ARBA00006739"/>
    </source>
</evidence>
<comment type="caution">
    <text evidence="13">The sequence shown here is derived from an EMBL/GenBank/DDBJ whole genome shotgun (WGS) entry which is preliminary data.</text>
</comment>
<feature type="non-terminal residue" evidence="13">
    <location>
        <position position="623"/>
    </location>
</feature>
<dbReference type="InterPro" id="IPR029044">
    <property type="entry name" value="Nucleotide-diphossugar_trans"/>
</dbReference>
<evidence type="ECO:0000313" key="14">
    <source>
        <dbReference type="Proteomes" id="UP000825002"/>
    </source>
</evidence>
<feature type="region of interest" description="Disordered" evidence="11">
    <location>
        <begin position="120"/>
        <end position="146"/>
    </location>
</feature>
<evidence type="ECO:0000256" key="6">
    <source>
        <dbReference type="ARBA" id="ARBA00022676"/>
    </source>
</evidence>
<evidence type="ECO:0000256" key="12">
    <source>
        <dbReference type="SAM" id="Phobius"/>
    </source>
</evidence>
<evidence type="ECO:0000256" key="5">
    <source>
        <dbReference type="ARBA" id="ARBA00012699"/>
    </source>
</evidence>
<organism evidence="13 14">
    <name type="scientific">Fragariocoptes setiger</name>
    <dbReference type="NCBI Taxonomy" id="1670756"/>
    <lineage>
        <taxon>Eukaryota</taxon>
        <taxon>Metazoa</taxon>
        <taxon>Ecdysozoa</taxon>
        <taxon>Arthropoda</taxon>
        <taxon>Chelicerata</taxon>
        <taxon>Arachnida</taxon>
        <taxon>Acari</taxon>
        <taxon>Acariformes</taxon>
        <taxon>Trombidiformes</taxon>
        <taxon>Prostigmata</taxon>
        <taxon>Eupodina</taxon>
        <taxon>Eriophyoidea</taxon>
        <taxon>Phytoptidae</taxon>
        <taxon>Fragariocoptes</taxon>
    </lineage>
</organism>
<dbReference type="CDD" id="cd02520">
    <property type="entry name" value="Glucosylceramide_synthase"/>
    <property type="match status" value="1"/>
</dbReference>
<dbReference type="EC" id="2.4.1.80" evidence="5"/>
<evidence type="ECO:0000256" key="11">
    <source>
        <dbReference type="SAM" id="MobiDB-lite"/>
    </source>
</evidence>
<dbReference type="EMBL" id="JAIFTH010000201">
    <property type="protein sequence ID" value="KAG9510216.1"/>
    <property type="molecule type" value="Genomic_DNA"/>
</dbReference>
<keyword evidence="8 12" id="KW-0812">Transmembrane</keyword>
<dbReference type="PANTHER" id="PTHR12726:SF0">
    <property type="entry name" value="CERAMIDE GLUCOSYLTRANSFERASE"/>
    <property type="match status" value="1"/>
</dbReference>